<keyword evidence="4 6" id="KW-1133">Transmembrane helix</keyword>
<dbReference type="AlphaFoldDB" id="A0AAU9RHG0"/>
<evidence type="ECO:0000313" key="8">
    <source>
        <dbReference type="Proteomes" id="UP000836841"/>
    </source>
</evidence>
<dbReference type="GO" id="GO:0016020">
    <property type="term" value="C:membrane"/>
    <property type="evidence" value="ECO:0007669"/>
    <property type="project" value="UniProtKB-SubCell"/>
</dbReference>
<dbReference type="Proteomes" id="UP000836841">
    <property type="component" value="Unassembled WGS sequence"/>
</dbReference>
<evidence type="ECO:0000313" key="7">
    <source>
        <dbReference type="EMBL" id="CAH2042923.1"/>
    </source>
</evidence>
<feature type="transmembrane region" description="Helical" evidence="6">
    <location>
        <begin position="163"/>
        <end position="184"/>
    </location>
</feature>
<feature type="transmembrane region" description="Helical" evidence="6">
    <location>
        <begin position="79"/>
        <end position="100"/>
    </location>
</feature>
<dbReference type="GO" id="GO:0022857">
    <property type="term" value="F:transmembrane transporter activity"/>
    <property type="evidence" value="ECO:0007669"/>
    <property type="project" value="InterPro"/>
</dbReference>
<dbReference type="InterPro" id="IPR000109">
    <property type="entry name" value="POT_fam"/>
</dbReference>
<sequence>MGPIWAAGIILVTASAQQNTFSLQQAKTMDRHLTSSFQIPAGSMTLFTMTSMLITIAFYDRVFIPIMRRFTGLDRGISFLQRMGIGFVISILATLVAGFIELKRKQVASTYGLINKPQATIPISVFWLVPQYCLHGMAEAFMSIGHLEFFYDQAPESMRSTGMALFWTAISLGNYVSTFLVSLVHRFSQGPGGSNWLPDDNLNKGKLEYFYWLITLLQIINLLYYSTCAKFYTFKPIQIQAKENGDSVKGGVELVSQV</sequence>
<organism evidence="7 8">
    <name type="scientific">Thlaspi arvense</name>
    <name type="common">Field penny-cress</name>
    <dbReference type="NCBI Taxonomy" id="13288"/>
    <lineage>
        <taxon>Eukaryota</taxon>
        <taxon>Viridiplantae</taxon>
        <taxon>Streptophyta</taxon>
        <taxon>Embryophyta</taxon>
        <taxon>Tracheophyta</taxon>
        <taxon>Spermatophyta</taxon>
        <taxon>Magnoliopsida</taxon>
        <taxon>eudicotyledons</taxon>
        <taxon>Gunneridae</taxon>
        <taxon>Pentapetalae</taxon>
        <taxon>rosids</taxon>
        <taxon>malvids</taxon>
        <taxon>Brassicales</taxon>
        <taxon>Brassicaceae</taxon>
        <taxon>Thlaspideae</taxon>
        <taxon>Thlaspi</taxon>
    </lineage>
</organism>
<keyword evidence="3 6" id="KW-0812">Transmembrane</keyword>
<feature type="transmembrane region" description="Helical" evidence="6">
    <location>
        <begin position="209"/>
        <end position="225"/>
    </location>
</feature>
<evidence type="ECO:0000256" key="2">
    <source>
        <dbReference type="ARBA" id="ARBA00005982"/>
    </source>
</evidence>
<evidence type="ECO:0000256" key="1">
    <source>
        <dbReference type="ARBA" id="ARBA00004141"/>
    </source>
</evidence>
<comment type="caution">
    <text evidence="7">The sequence shown here is derived from an EMBL/GenBank/DDBJ whole genome shotgun (WGS) entry which is preliminary data.</text>
</comment>
<dbReference type="EMBL" id="CAJVSB020000227">
    <property type="protein sequence ID" value="CAH2042923.1"/>
    <property type="molecule type" value="Genomic_DNA"/>
</dbReference>
<dbReference type="PANTHER" id="PTHR11654">
    <property type="entry name" value="OLIGOPEPTIDE TRANSPORTER-RELATED"/>
    <property type="match status" value="1"/>
</dbReference>
<evidence type="ECO:0000256" key="4">
    <source>
        <dbReference type="ARBA" id="ARBA00022989"/>
    </source>
</evidence>
<evidence type="ECO:0000256" key="3">
    <source>
        <dbReference type="ARBA" id="ARBA00022692"/>
    </source>
</evidence>
<dbReference type="SUPFAM" id="SSF103473">
    <property type="entry name" value="MFS general substrate transporter"/>
    <property type="match status" value="1"/>
</dbReference>
<keyword evidence="5 6" id="KW-0472">Membrane</keyword>
<evidence type="ECO:0000256" key="6">
    <source>
        <dbReference type="SAM" id="Phobius"/>
    </source>
</evidence>
<protein>
    <submittedName>
        <fullName evidence="7">Uncharacterized protein</fullName>
    </submittedName>
</protein>
<dbReference type="InterPro" id="IPR036259">
    <property type="entry name" value="MFS_trans_sf"/>
</dbReference>
<gene>
    <name evidence="7" type="ORF">TAV2_LOCUS4897</name>
</gene>
<proteinExistence type="inferred from homology"/>
<name>A0AAU9RHG0_THLAR</name>
<dbReference type="Pfam" id="PF00854">
    <property type="entry name" value="PTR2"/>
    <property type="match status" value="1"/>
</dbReference>
<keyword evidence="8" id="KW-1185">Reference proteome</keyword>
<evidence type="ECO:0000256" key="5">
    <source>
        <dbReference type="ARBA" id="ARBA00023136"/>
    </source>
</evidence>
<comment type="similarity">
    <text evidence="2">Belongs to the major facilitator superfamily. Proton-dependent oligopeptide transporter (POT/PTR) (TC 2.A.17) family.</text>
</comment>
<feature type="transmembrane region" description="Helical" evidence="6">
    <location>
        <begin position="40"/>
        <end position="59"/>
    </location>
</feature>
<accession>A0AAU9RHG0</accession>
<dbReference type="Gene3D" id="1.20.1250.20">
    <property type="entry name" value="MFS general substrate transporter like domains"/>
    <property type="match status" value="1"/>
</dbReference>
<reference evidence="7 8" key="1">
    <citation type="submission" date="2022-03" db="EMBL/GenBank/DDBJ databases">
        <authorList>
            <person name="Nunn A."/>
            <person name="Chopra R."/>
            <person name="Nunn A."/>
            <person name="Contreras Garrido A."/>
        </authorList>
    </citation>
    <scope>NUCLEOTIDE SEQUENCE [LARGE SCALE GENOMIC DNA]</scope>
</reference>
<comment type="subcellular location">
    <subcellularLocation>
        <location evidence="1">Membrane</location>
        <topology evidence="1">Multi-pass membrane protein</topology>
    </subcellularLocation>
</comment>